<proteinExistence type="predicted"/>
<protein>
    <submittedName>
        <fullName evidence="1">Uncharacterized protein</fullName>
    </submittedName>
</protein>
<accession>H2C426</accession>
<dbReference type="RefSeq" id="WP_009071875.1">
    <property type="nucleotide sequence ID" value="NZ_JH597761.1"/>
</dbReference>
<dbReference type="Proteomes" id="UP000003980">
    <property type="component" value="Unassembled WGS sequence"/>
</dbReference>
<organism evidence="1 2">
    <name type="scientific">Metallosphaera yellowstonensis MK1</name>
    <dbReference type="NCBI Taxonomy" id="671065"/>
    <lineage>
        <taxon>Archaea</taxon>
        <taxon>Thermoproteota</taxon>
        <taxon>Thermoprotei</taxon>
        <taxon>Sulfolobales</taxon>
        <taxon>Sulfolobaceae</taxon>
        <taxon>Metallosphaera</taxon>
    </lineage>
</organism>
<dbReference type="AlphaFoldDB" id="H2C426"/>
<dbReference type="OrthoDB" id="384069at2157"/>
<dbReference type="HOGENOM" id="CLU_1901964_0_0_2"/>
<gene>
    <name evidence="1" type="ORF">MetMK1DRAFT_00014250</name>
</gene>
<dbReference type="EMBL" id="JH597761">
    <property type="protein sequence ID" value="EHP70921.1"/>
    <property type="molecule type" value="Genomic_DNA"/>
</dbReference>
<reference evidence="1 2" key="1">
    <citation type="submission" date="2012-01" db="EMBL/GenBank/DDBJ databases">
        <title>Improved High-Quality Draft sequence of Metallosphaera yellowstonensis MK1.</title>
        <authorList>
            <consortium name="US DOE Joint Genome Institute"/>
            <person name="Lucas S."/>
            <person name="Han J."/>
            <person name="Cheng J.-F."/>
            <person name="Goodwin L."/>
            <person name="Pitluck S."/>
            <person name="Peters L."/>
            <person name="Teshima H."/>
            <person name="Detter J.C."/>
            <person name="Han C."/>
            <person name="Tapia R."/>
            <person name="Land M."/>
            <person name="Hauser L."/>
            <person name="Kyrpides N."/>
            <person name="Kozubal M."/>
            <person name="Macur R.E."/>
            <person name="Jay Z."/>
            <person name="Inskeep W."/>
            <person name="Woyke T."/>
        </authorList>
    </citation>
    <scope>NUCLEOTIDE SEQUENCE [LARGE SCALE GENOMIC DNA]</scope>
    <source>
        <strain evidence="1 2">MK1</strain>
    </source>
</reference>
<keyword evidence="2" id="KW-1185">Reference proteome</keyword>
<name>H2C426_9CREN</name>
<evidence type="ECO:0000313" key="2">
    <source>
        <dbReference type="Proteomes" id="UP000003980"/>
    </source>
</evidence>
<sequence length="134" mass="15318">MQAYRVLPLVLTALVASLAYYFNNYFLLLIVPPALYLQYELGRAPKIKDQRSLERYVRRVYGKRCQGMIVFDKNASLYAFFPSRMRDNTAVLNEELCVIKTNGEIRVMGVYDGIEEALKLLSAAGKPELSNSRN</sequence>
<evidence type="ECO:0000313" key="1">
    <source>
        <dbReference type="EMBL" id="EHP70921.1"/>
    </source>
</evidence>